<dbReference type="REBASE" id="367267">
    <property type="entry name" value="Ote412ORF13680P"/>
</dbReference>
<evidence type="ECO:0008006" key="3">
    <source>
        <dbReference type="Google" id="ProtNLM"/>
    </source>
</evidence>
<dbReference type="RefSeq" id="WP_149425274.1">
    <property type="nucleotide sequence ID" value="NZ_CP022579.1"/>
</dbReference>
<organism evidence="1 2">
    <name type="scientific">Oryzomicrobium terrae</name>
    <dbReference type="NCBI Taxonomy" id="1735038"/>
    <lineage>
        <taxon>Bacteria</taxon>
        <taxon>Pseudomonadati</taxon>
        <taxon>Pseudomonadota</taxon>
        <taxon>Betaproteobacteria</taxon>
        <taxon>Rhodocyclales</taxon>
        <taxon>Rhodocyclaceae</taxon>
        <taxon>Oryzomicrobium</taxon>
    </lineage>
</organism>
<gene>
    <name evidence="1" type="ORF">OTERR_13690</name>
</gene>
<dbReference type="AlphaFoldDB" id="A0A5C1E892"/>
<evidence type="ECO:0000313" key="1">
    <source>
        <dbReference type="EMBL" id="QEL64845.1"/>
    </source>
</evidence>
<evidence type="ECO:0000313" key="2">
    <source>
        <dbReference type="Proteomes" id="UP000323671"/>
    </source>
</evidence>
<accession>A0A5C1E892</accession>
<dbReference type="Proteomes" id="UP000323671">
    <property type="component" value="Chromosome"/>
</dbReference>
<keyword evidence="2" id="KW-1185">Reference proteome</keyword>
<proteinExistence type="predicted"/>
<sequence length="276" mass="31381">MTKKKKARRRVSKKEKNRYDAIIENIFANHYSTKKNTFEFTREEFEETATKLEIKLPKNIGDVLYSFRYRKDLPATITKTAPDGLEWIIEGAGRAKYRFRLASANRIVPSTTLVTIKVPDATPEIITAYAQSDEQALLAKVRYNRLIDIFLGITTYSLQNHLRTTVKEIGQIEIDEIYVGVDKYGRQFVIPVQAKGGGDKHGVVQTQQDIACCAAKFPSLICRAVSAQFMHDDKIALFELTVEDGDIKVVEERHYQLVASKEISPADLKAYSVRRS</sequence>
<protein>
    <recommendedName>
        <fullName evidence="3">Endonuclease</fullName>
    </recommendedName>
</protein>
<reference evidence="1 2" key="1">
    <citation type="submission" date="2017-07" db="EMBL/GenBank/DDBJ databases">
        <title>Complete genome sequence of Oryzomicrobium terrae TPP412.</title>
        <authorList>
            <person name="Chiu L.-W."/>
            <person name="Lo K.-J."/>
            <person name="Tsai Y.-M."/>
            <person name="Lin S.-S."/>
            <person name="Kuo C.-H."/>
            <person name="Liu C.-T."/>
        </authorList>
    </citation>
    <scope>NUCLEOTIDE SEQUENCE [LARGE SCALE GENOMIC DNA]</scope>
    <source>
        <strain evidence="1 2">TPP412</strain>
    </source>
</reference>
<dbReference type="KEGG" id="otr:OTERR_13690"/>
<dbReference type="EMBL" id="CP022579">
    <property type="protein sequence ID" value="QEL64845.1"/>
    <property type="molecule type" value="Genomic_DNA"/>
</dbReference>
<name>A0A5C1E892_9RHOO</name>